<dbReference type="InterPro" id="IPR046947">
    <property type="entry name" value="LytR-like"/>
</dbReference>
<keyword evidence="5" id="KW-0597">Phosphoprotein</keyword>
<evidence type="ECO:0000313" key="8">
    <source>
        <dbReference type="EMBL" id="AIG43507.1"/>
    </source>
</evidence>
<evidence type="ECO:0000259" key="7">
    <source>
        <dbReference type="PROSITE" id="PS50930"/>
    </source>
</evidence>
<comment type="function">
    <text evidence="4">Required for high-level post-exponential phase expression of a series of secreted proteins.</text>
</comment>
<evidence type="ECO:0000256" key="1">
    <source>
        <dbReference type="ARBA" id="ARBA00022490"/>
    </source>
</evidence>
<dbReference type="PATRIC" id="fig|1214179.4.peg.1064"/>
<protein>
    <submittedName>
        <fullName evidence="8">LytTR family transcriptional regulator</fullName>
    </submittedName>
</protein>
<dbReference type="HOGENOM" id="CLU_000445_14_6_9"/>
<keyword evidence="2" id="KW-0902">Two-component regulatory system</keyword>
<dbReference type="Gene3D" id="3.40.50.2300">
    <property type="match status" value="1"/>
</dbReference>
<feature type="modified residue" description="4-aspartylphosphate" evidence="5">
    <location>
        <position position="58"/>
    </location>
</feature>
<dbReference type="GO" id="GO:0003677">
    <property type="term" value="F:DNA binding"/>
    <property type="evidence" value="ECO:0007669"/>
    <property type="project" value="InterPro"/>
</dbReference>
<dbReference type="Pfam" id="PF04397">
    <property type="entry name" value="LytTR"/>
    <property type="match status" value="1"/>
</dbReference>
<evidence type="ECO:0000256" key="2">
    <source>
        <dbReference type="ARBA" id="ARBA00023012"/>
    </source>
</evidence>
<gene>
    <name evidence="8" type="ORF">ID09_05495</name>
</gene>
<dbReference type="GO" id="GO:0000156">
    <property type="term" value="F:phosphorelay response regulator activity"/>
    <property type="evidence" value="ECO:0007669"/>
    <property type="project" value="InterPro"/>
</dbReference>
<dbReference type="InterPro" id="IPR001789">
    <property type="entry name" value="Sig_transdc_resp-reg_receiver"/>
</dbReference>
<dbReference type="SMART" id="SM00850">
    <property type="entry name" value="LytTR"/>
    <property type="match status" value="1"/>
</dbReference>
<evidence type="ECO:0000313" key="9">
    <source>
        <dbReference type="Proteomes" id="UP000028185"/>
    </source>
</evidence>
<dbReference type="PANTHER" id="PTHR37299:SF3">
    <property type="entry name" value="STAGE 0 SPORULATION PROTEIN A HOMOLOG"/>
    <property type="match status" value="1"/>
</dbReference>
<name>A0A075SDS3_STRSU</name>
<dbReference type="Proteomes" id="UP000028185">
    <property type="component" value="Chromosome"/>
</dbReference>
<evidence type="ECO:0000259" key="6">
    <source>
        <dbReference type="PROSITE" id="PS50110"/>
    </source>
</evidence>
<evidence type="ECO:0000256" key="3">
    <source>
        <dbReference type="ARBA" id="ARBA00023159"/>
    </source>
</evidence>
<evidence type="ECO:0000256" key="4">
    <source>
        <dbReference type="ARBA" id="ARBA00037164"/>
    </source>
</evidence>
<dbReference type="RefSeq" id="WP_024381039.1">
    <property type="nucleotide sequence ID" value="NZ_ALLE01000030.1"/>
</dbReference>
<dbReference type="PROSITE" id="PS50930">
    <property type="entry name" value="HTH_LYTTR"/>
    <property type="match status" value="1"/>
</dbReference>
<dbReference type="Gene3D" id="2.40.50.1020">
    <property type="entry name" value="LytTr DNA-binding domain"/>
    <property type="match status" value="1"/>
</dbReference>
<keyword evidence="3" id="KW-0010">Activator</keyword>
<sequence>MNIIVLDDNIHHQLRLESALYDVARSLHIHINIECARTIQALREYMNQEEVNQIYFLDLEIGNQKNLGFEIAKEIRNNNPYAVIIFVTSYSDLMPLVFQYHLSALDFIIKDLKETEFRNRLKQCLEQVIISFKKKSDGELLRYSYQNRTGICIPFSDILFIQTSVKPHRLIIYTVDFIKEFYGTLNDILDLDSKNYFEKVDRSTIINVDNVTEYSSKTREVKFFEGTTCLVSRLRIKDVKTRLRNKGII</sequence>
<dbReference type="InterPro" id="IPR007492">
    <property type="entry name" value="LytTR_DNA-bd_dom"/>
</dbReference>
<dbReference type="PROSITE" id="PS50110">
    <property type="entry name" value="RESPONSE_REGULATORY"/>
    <property type="match status" value="1"/>
</dbReference>
<evidence type="ECO:0000256" key="5">
    <source>
        <dbReference type="PROSITE-ProRule" id="PRU00169"/>
    </source>
</evidence>
<reference evidence="8 9" key="1">
    <citation type="journal article" date="2014" name="Genome Announc.">
        <title>Whole-Genome Sequence of Streptococcus suis Serotype 4 Reference Strain 6407.</title>
        <authorList>
            <person name="Wang K."/>
            <person name="Chen J."/>
            <person name="Yao H."/>
            <person name="Lu C."/>
        </authorList>
    </citation>
    <scope>NUCLEOTIDE SEQUENCE [LARGE SCALE GENOMIC DNA]</scope>
    <source>
        <strain evidence="8">6407</strain>
    </source>
</reference>
<keyword evidence="1" id="KW-0963">Cytoplasm</keyword>
<proteinExistence type="predicted"/>
<dbReference type="SUPFAM" id="SSF52172">
    <property type="entry name" value="CheY-like"/>
    <property type="match status" value="1"/>
</dbReference>
<dbReference type="SMART" id="SM00448">
    <property type="entry name" value="REC"/>
    <property type="match status" value="1"/>
</dbReference>
<accession>A0A075SDS3</accession>
<feature type="domain" description="Response regulatory" evidence="6">
    <location>
        <begin position="2"/>
        <end position="125"/>
    </location>
</feature>
<dbReference type="Pfam" id="PF00072">
    <property type="entry name" value="Response_reg"/>
    <property type="match status" value="1"/>
</dbReference>
<dbReference type="AlphaFoldDB" id="A0A075SDS3"/>
<feature type="domain" description="HTH LytTR-type" evidence="7">
    <location>
        <begin position="153"/>
        <end position="245"/>
    </location>
</feature>
<dbReference type="PANTHER" id="PTHR37299">
    <property type="entry name" value="TRANSCRIPTIONAL REGULATOR-RELATED"/>
    <property type="match status" value="1"/>
</dbReference>
<dbReference type="InterPro" id="IPR011006">
    <property type="entry name" value="CheY-like_superfamily"/>
</dbReference>
<dbReference type="EMBL" id="CP008921">
    <property type="protein sequence ID" value="AIG43507.1"/>
    <property type="molecule type" value="Genomic_DNA"/>
</dbReference>
<organism evidence="8 9">
    <name type="scientific">Streptococcus suis 6407</name>
    <dbReference type="NCBI Taxonomy" id="1214179"/>
    <lineage>
        <taxon>Bacteria</taxon>
        <taxon>Bacillati</taxon>
        <taxon>Bacillota</taxon>
        <taxon>Bacilli</taxon>
        <taxon>Lactobacillales</taxon>
        <taxon>Streptococcaceae</taxon>
        <taxon>Streptococcus</taxon>
    </lineage>
</organism>